<evidence type="ECO:0000313" key="2">
    <source>
        <dbReference type="Proteomes" id="UP001055811"/>
    </source>
</evidence>
<protein>
    <submittedName>
        <fullName evidence="1">Uncharacterized protein</fullName>
    </submittedName>
</protein>
<reference evidence="2" key="1">
    <citation type="journal article" date="2022" name="Mol. Ecol. Resour.">
        <title>The genomes of chicory, endive, great burdock and yacon provide insights into Asteraceae palaeo-polyploidization history and plant inulin production.</title>
        <authorList>
            <person name="Fan W."/>
            <person name="Wang S."/>
            <person name="Wang H."/>
            <person name="Wang A."/>
            <person name="Jiang F."/>
            <person name="Liu H."/>
            <person name="Zhao H."/>
            <person name="Xu D."/>
            <person name="Zhang Y."/>
        </authorList>
    </citation>
    <scope>NUCLEOTIDE SEQUENCE [LARGE SCALE GENOMIC DNA]</scope>
    <source>
        <strain evidence="2">cv. Punajuju</strain>
    </source>
</reference>
<reference evidence="1 2" key="2">
    <citation type="journal article" date="2022" name="Mol. Ecol. Resour.">
        <title>The genomes of chicory, endive, great burdock and yacon provide insights into Asteraceae paleo-polyploidization history and plant inulin production.</title>
        <authorList>
            <person name="Fan W."/>
            <person name="Wang S."/>
            <person name="Wang H."/>
            <person name="Wang A."/>
            <person name="Jiang F."/>
            <person name="Liu H."/>
            <person name="Zhao H."/>
            <person name="Xu D."/>
            <person name="Zhang Y."/>
        </authorList>
    </citation>
    <scope>NUCLEOTIDE SEQUENCE [LARGE SCALE GENOMIC DNA]</scope>
    <source>
        <strain evidence="2">cv. Punajuju</strain>
        <tissue evidence="1">Leaves</tissue>
    </source>
</reference>
<sequence length="676" mass="77773">MSYAHHLLFTRTVNQANILLDSELNSHSTGQNLNLLIDSEVVWLAYLCKILHASFYPYQSSFLNNNELTNVGQKQDPLQALHDVITSKRLIFALEGLMVLKGKNFTVQEMNWNLFIQSYHFLINESQDIEGAEREAIAREDLEVGDIPLEIPVSAIISEDLIYDTNMTTNIPEKKKAAMRFSHLTSRTQGVCRNALKSFFSSSSSKLTPHAASSPNTERKNNISSSRPPTFSNKNSPISSLYRRISPVGDPDTSIVPILDQWIREGRKVDKDSLDIIIKSLKKYNRFKHALEISEWMTNKRYIPPTKGDIIKKLHLIYKVHGLQKAEEFYNNISQIFKGFQVDITLLNIYSLENSIEKAETIMQKLRDTGVTTPLPYNILSRIYYNTKNFKKMDALFHEMETKGIYGDKYSFTLRLNFHATTCNIEGLNKTMEIMEADPRIDMDCDTYIIATHAFLKAGLVEKSLELLKKVEKMAIGNTGNYEKLNMVLKMYSELGKKEDVYRIWKILKKNTIYNRGYRNMIRSLLKCDDIEGAETIFKEWETRDLSYDFRISDDLIDVYVKKGDLGKAEDVIKCGIEKGGTPTFRTWYCLMIGYFEGDRVLKGIEALKNATRARRVLQFEERVKDKLVIVLEYLERERDLEEVEGFMKSLEAEGVFSSIVCGRLLDLIVNESSKC</sequence>
<evidence type="ECO:0000313" key="1">
    <source>
        <dbReference type="EMBL" id="KAI3710273.1"/>
    </source>
</evidence>
<proteinExistence type="predicted"/>
<gene>
    <name evidence="1" type="ORF">L2E82_40051</name>
</gene>
<comment type="caution">
    <text evidence="1">The sequence shown here is derived from an EMBL/GenBank/DDBJ whole genome shotgun (WGS) entry which is preliminary data.</text>
</comment>
<name>A0ACB9AKP0_CICIN</name>
<dbReference type="EMBL" id="CM042015">
    <property type="protein sequence ID" value="KAI3710273.1"/>
    <property type="molecule type" value="Genomic_DNA"/>
</dbReference>
<dbReference type="Proteomes" id="UP001055811">
    <property type="component" value="Linkage Group LG07"/>
</dbReference>
<organism evidence="1 2">
    <name type="scientific">Cichorium intybus</name>
    <name type="common">Chicory</name>
    <dbReference type="NCBI Taxonomy" id="13427"/>
    <lineage>
        <taxon>Eukaryota</taxon>
        <taxon>Viridiplantae</taxon>
        <taxon>Streptophyta</taxon>
        <taxon>Embryophyta</taxon>
        <taxon>Tracheophyta</taxon>
        <taxon>Spermatophyta</taxon>
        <taxon>Magnoliopsida</taxon>
        <taxon>eudicotyledons</taxon>
        <taxon>Gunneridae</taxon>
        <taxon>Pentapetalae</taxon>
        <taxon>asterids</taxon>
        <taxon>campanulids</taxon>
        <taxon>Asterales</taxon>
        <taxon>Asteraceae</taxon>
        <taxon>Cichorioideae</taxon>
        <taxon>Cichorieae</taxon>
        <taxon>Cichoriinae</taxon>
        <taxon>Cichorium</taxon>
    </lineage>
</organism>
<keyword evidence="2" id="KW-1185">Reference proteome</keyword>
<accession>A0ACB9AKP0</accession>